<dbReference type="InterPro" id="IPR002539">
    <property type="entry name" value="MaoC-like_dom"/>
</dbReference>
<dbReference type="RefSeq" id="WP_204915411.1">
    <property type="nucleotide sequence ID" value="NZ_JAFEUP010000002.1"/>
</dbReference>
<gene>
    <name evidence="2" type="ORF">JQX08_06170</name>
</gene>
<dbReference type="InterPro" id="IPR039375">
    <property type="entry name" value="NodN-like"/>
</dbReference>
<accession>A0ABS2IAX5</accession>
<dbReference type="PANTHER" id="PTHR42993">
    <property type="entry name" value="MAOC-LIKE DEHYDRATASE DOMAIN-CONTAINING PROTEIN"/>
    <property type="match status" value="1"/>
</dbReference>
<dbReference type="Pfam" id="PF01575">
    <property type="entry name" value="MaoC_dehydratas"/>
    <property type="match status" value="1"/>
</dbReference>
<evidence type="ECO:0000259" key="1">
    <source>
        <dbReference type="Pfam" id="PF01575"/>
    </source>
</evidence>
<dbReference type="InterPro" id="IPR029069">
    <property type="entry name" value="HotDog_dom_sf"/>
</dbReference>
<keyword evidence="3" id="KW-1185">Reference proteome</keyword>
<comment type="caution">
    <text evidence="2">The sequence shown here is derived from an EMBL/GenBank/DDBJ whole genome shotgun (WGS) entry which is preliminary data.</text>
</comment>
<dbReference type="CDD" id="cd03450">
    <property type="entry name" value="NodN"/>
    <property type="match status" value="1"/>
</dbReference>
<sequence>MNYHYDNLSQFVGKELGVSPWATVDQERIDAFAHCTGDQQWIHVDVERCKSESPFGTTIGHGFLNLSLMGGLMMQMGAMPAGISRLVNAGVNNVRFKTPVRAGTRVQARVTVKSAEAKGEGRILLTLLGQLEVEGETEPALTAECVTMIFRAS</sequence>
<dbReference type="SUPFAM" id="SSF54637">
    <property type="entry name" value="Thioesterase/thiol ester dehydrase-isomerase"/>
    <property type="match status" value="1"/>
</dbReference>
<organism evidence="2 3">
    <name type="scientific">Zestomonas insulae</name>
    <dbReference type="NCBI Taxonomy" id="2809017"/>
    <lineage>
        <taxon>Bacteria</taxon>
        <taxon>Pseudomonadati</taxon>
        <taxon>Pseudomonadota</taxon>
        <taxon>Gammaproteobacteria</taxon>
        <taxon>Pseudomonadales</taxon>
        <taxon>Pseudomonadaceae</taxon>
        <taxon>Zestomonas</taxon>
    </lineage>
</organism>
<feature type="domain" description="MaoC-like" evidence="1">
    <location>
        <begin position="11"/>
        <end position="117"/>
    </location>
</feature>
<evidence type="ECO:0000313" key="2">
    <source>
        <dbReference type="EMBL" id="MBM7060286.1"/>
    </source>
</evidence>
<protein>
    <submittedName>
        <fullName evidence="2">MaoC family dehydratase</fullName>
    </submittedName>
</protein>
<reference evidence="2 3" key="1">
    <citation type="submission" date="2021-02" db="EMBL/GenBank/DDBJ databases">
        <authorList>
            <person name="Lee D.-H."/>
        </authorList>
    </citation>
    <scope>NUCLEOTIDE SEQUENCE [LARGE SCALE GENOMIC DNA]</scope>
    <source>
        <strain evidence="2 3">UL073</strain>
    </source>
</reference>
<dbReference type="PANTHER" id="PTHR42993:SF1">
    <property type="entry name" value="MAOC-LIKE DEHYDRATASE DOMAIN-CONTAINING PROTEIN"/>
    <property type="match status" value="1"/>
</dbReference>
<evidence type="ECO:0000313" key="3">
    <source>
        <dbReference type="Proteomes" id="UP000717995"/>
    </source>
</evidence>
<dbReference type="Proteomes" id="UP000717995">
    <property type="component" value="Unassembled WGS sequence"/>
</dbReference>
<proteinExistence type="predicted"/>
<dbReference type="EMBL" id="JAFEUP010000002">
    <property type="protein sequence ID" value="MBM7060286.1"/>
    <property type="molecule type" value="Genomic_DNA"/>
</dbReference>
<name>A0ABS2IAX5_9GAMM</name>
<dbReference type="Gene3D" id="3.10.129.10">
    <property type="entry name" value="Hotdog Thioesterase"/>
    <property type="match status" value="1"/>
</dbReference>